<sequence>MGRRLLIFANHLSAQKCKERRNVARCKPSWQWGHARMWHQQRFGSRPGWPKNTATKAMKSATGFVTYGDCRYLWVTLRGRSALPGSAFFDEMLMRHIDEELAIFSSPRQLQLLKKSAVIVSDGTFKQAPKGIYPVYRVFGFAAGTHAVPLCTALMRGKTRAIYGRFWSKLRQELDDTDGELQIAQANFDFEPASVQEFRQNFIHVQCKMCSFHVRQALQRRVQRMGLTHLYTSRDDAGVAFQRLIRKMGALQFCPPNYMNRSVHFLRTLINESALELGASVVTNSILNYYRQHVDQEQHWTVSLFNVPRHRTINHAESYHGRQRWFYQPHLLLGRWHVNFQEVSHAEEESSVAIDEGRQQPNQPLAMTAEIDAK</sequence>
<dbReference type="AlphaFoldDB" id="A0A914H0X5"/>
<protein>
    <submittedName>
        <fullName evidence="4">MULE transposase domain-containing protein</fullName>
    </submittedName>
</protein>
<evidence type="ECO:0000259" key="2">
    <source>
        <dbReference type="Pfam" id="PF10551"/>
    </source>
</evidence>
<accession>A0A914H0X5</accession>
<evidence type="ECO:0000313" key="4">
    <source>
        <dbReference type="WBParaSite" id="Gr19_v10_g12609.t1"/>
    </source>
</evidence>
<reference evidence="4" key="1">
    <citation type="submission" date="2022-11" db="UniProtKB">
        <authorList>
            <consortium name="WormBaseParasite"/>
        </authorList>
    </citation>
    <scope>IDENTIFICATION</scope>
</reference>
<feature type="domain" description="MULE transposase" evidence="2">
    <location>
        <begin position="118"/>
        <end position="215"/>
    </location>
</feature>
<name>A0A914H0X5_GLORO</name>
<keyword evidence="3" id="KW-1185">Reference proteome</keyword>
<dbReference type="WBParaSite" id="Gr19_v10_g12609.t1">
    <property type="protein sequence ID" value="Gr19_v10_g12609.t1"/>
    <property type="gene ID" value="Gr19_v10_g12609"/>
</dbReference>
<organism evidence="3 4">
    <name type="scientific">Globodera rostochiensis</name>
    <name type="common">Golden nematode worm</name>
    <name type="synonym">Heterodera rostochiensis</name>
    <dbReference type="NCBI Taxonomy" id="31243"/>
    <lineage>
        <taxon>Eukaryota</taxon>
        <taxon>Metazoa</taxon>
        <taxon>Ecdysozoa</taxon>
        <taxon>Nematoda</taxon>
        <taxon>Chromadorea</taxon>
        <taxon>Rhabditida</taxon>
        <taxon>Tylenchina</taxon>
        <taxon>Tylenchomorpha</taxon>
        <taxon>Tylenchoidea</taxon>
        <taxon>Heteroderidae</taxon>
        <taxon>Heteroderinae</taxon>
        <taxon>Globodera</taxon>
    </lineage>
</organism>
<dbReference type="Pfam" id="PF10551">
    <property type="entry name" value="MULE"/>
    <property type="match status" value="1"/>
</dbReference>
<dbReference type="InterPro" id="IPR018289">
    <property type="entry name" value="MULE_transposase_dom"/>
</dbReference>
<evidence type="ECO:0000256" key="1">
    <source>
        <dbReference type="SAM" id="MobiDB-lite"/>
    </source>
</evidence>
<dbReference type="Proteomes" id="UP000887572">
    <property type="component" value="Unplaced"/>
</dbReference>
<evidence type="ECO:0000313" key="3">
    <source>
        <dbReference type="Proteomes" id="UP000887572"/>
    </source>
</evidence>
<proteinExistence type="predicted"/>
<feature type="region of interest" description="Disordered" evidence="1">
    <location>
        <begin position="350"/>
        <end position="374"/>
    </location>
</feature>